<name>A0ABU7Z401_9MICO</name>
<organism evidence="4 5">
    <name type="scientific">Isoptericola haloaureus</name>
    <dbReference type="NCBI Taxonomy" id="1542902"/>
    <lineage>
        <taxon>Bacteria</taxon>
        <taxon>Bacillati</taxon>
        <taxon>Actinomycetota</taxon>
        <taxon>Actinomycetes</taxon>
        <taxon>Micrococcales</taxon>
        <taxon>Promicromonosporaceae</taxon>
        <taxon>Isoptericola</taxon>
    </lineage>
</organism>
<dbReference type="EC" id="1.-.-.-" evidence="4"/>
<dbReference type="SUPFAM" id="SSF50129">
    <property type="entry name" value="GroES-like"/>
    <property type="match status" value="1"/>
</dbReference>
<evidence type="ECO:0000256" key="2">
    <source>
        <dbReference type="ARBA" id="ARBA00023002"/>
    </source>
</evidence>
<reference evidence="4" key="2">
    <citation type="submission" date="2024-02" db="EMBL/GenBank/DDBJ databases">
        <authorList>
            <person name="Prathaban M."/>
            <person name="Mythili R."/>
            <person name="Sharmila Devi N."/>
            <person name="Sobanaa M."/>
            <person name="Prathiviraj R."/>
            <person name="Selvin J."/>
        </authorList>
    </citation>
    <scope>NUCLEOTIDE SEQUENCE</scope>
    <source>
        <strain evidence="4">MP1014</strain>
    </source>
</reference>
<keyword evidence="5" id="KW-1185">Reference proteome</keyword>
<keyword evidence="2 4" id="KW-0560">Oxidoreductase</keyword>
<accession>A0ABU7Z401</accession>
<comment type="caution">
    <text evidence="4">The sequence shown here is derived from an EMBL/GenBank/DDBJ whole genome shotgun (WGS) entry which is preliminary data.</text>
</comment>
<feature type="domain" description="Enoyl reductase (ER)" evidence="3">
    <location>
        <begin position="10"/>
        <end position="312"/>
    </location>
</feature>
<evidence type="ECO:0000256" key="1">
    <source>
        <dbReference type="ARBA" id="ARBA00022857"/>
    </source>
</evidence>
<protein>
    <submittedName>
        <fullName evidence="4">NADP-dependent oxidoreductase</fullName>
        <ecNumber evidence="4">1.-.-.-</ecNumber>
    </submittedName>
</protein>
<keyword evidence="1" id="KW-0521">NADP</keyword>
<dbReference type="InterPro" id="IPR013154">
    <property type="entry name" value="ADH-like_N"/>
</dbReference>
<dbReference type="RefSeq" id="WP_332900972.1">
    <property type="nucleotide sequence ID" value="NZ_JBAGLP010000105.1"/>
</dbReference>
<dbReference type="PANTHER" id="PTHR48106:SF18">
    <property type="entry name" value="QUINONE OXIDOREDUCTASE PIG3"/>
    <property type="match status" value="1"/>
</dbReference>
<gene>
    <name evidence="4" type="ORF">V5O49_03265</name>
</gene>
<dbReference type="Gene3D" id="3.40.50.720">
    <property type="entry name" value="NAD(P)-binding Rossmann-like Domain"/>
    <property type="match status" value="1"/>
</dbReference>
<dbReference type="Proteomes" id="UP001310387">
    <property type="component" value="Unassembled WGS sequence"/>
</dbReference>
<dbReference type="Pfam" id="PF13602">
    <property type="entry name" value="ADH_zinc_N_2"/>
    <property type="match status" value="1"/>
</dbReference>
<dbReference type="PANTHER" id="PTHR48106">
    <property type="entry name" value="QUINONE OXIDOREDUCTASE PIG3-RELATED"/>
    <property type="match status" value="1"/>
</dbReference>
<evidence type="ECO:0000313" key="5">
    <source>
        <dbReference type="Proteomes" id="UP001310387"/>
    </source>
</evidence>
<evidence type="ECO:0000259" key="3">
    <source>
        <dbReference type="SMART" id="SM00829"/>
    </source>
</evidence>
<dbReference type="CDD" id="cd05289">
    <property type="entry name" value="MDR_like_2"/>
    <property type="match status" value="1"/>
</dbReference>
<sequence length="323" mass="33041">MRALGLTTYGGPEVLRPVELPEPHAGPGEVRVAVRAAALNPADVMLRDGSLAAVYEGLEPPYVPGMDVAGLVDEVGPDVDPEIAVETGRFVVGVVDNTGSHGGYSEHVVLPAASVTAAPAGASFAEAASFLMNALTARNALDVLALPEGSSVLVTGAAGAVGGYAVALAHAEGLRVVALASPADEAALRAAGADEFVPRGDDAVVDVLGLVPGGVDAVIDAACLYDRITPAVRDGGTLVDLRFWDGDPGRGIHVAHVNVRERATDHAAIVRLREQVEAGLLPMRVAATFSAADVFDAHHRLDRGGLRGRVVLLFGDGREGTTA</sequence>
<dbReference type="Pfam" id="PF08240">
    <property type="entry name" value="ADH_N"/>
    <property type="match status" value="1"/>
</dbReference>
<dbReference type="InterPro" id="IPR036291">
    <property type="entry name" value="NAD(P)-bd_dom_sf"/>
</dbReference>
<dbReference type="SMART" id="SM00829">
    <property type="entry name" value="PKS_ER"/>
    <property type="match status" value="1"/>
</dbReference>
<reference evidence="4" key="1">
    <citation type="journal article" date="2024" name="Antonie Van Leeuwenhoek">
        <title>Isoptericola haloaureus sp. nov., a dimorphic actinobacterium isolated from mangrove sediments of southeast India, implicating biosaline agricultural significance through nitrogen fixation and salt tolerance genes.</title>
        <authorList>
            <person name="Prathaban M."/>
            <person name="Prathiviraj R."/>
            <person name="Ravichandran M."/>
            <person name="Natarajan S.D."/>
            <person name="Sobanaa M."/>
            <person name="Hari Krishna Kumar S."/>
            <person name="Chandrasekar V."/>
            <person name="Selvin J."/>
        </authorList>
    </citation>
    <scope>NUCLEOTIDE SEQUENCE</scope>
    <source>
        <strain evidence="4">MP1014</strain>
    </source>
</reference>
<proteinExistence type="predicted"/>
<dbReference type="EMBL" id="JBAGLP010000105">
    <property type="protein sequence ID" value="MEG3614137.1"/>
    <property type="molecule type" value="Genomic_DNA"/>
</dbReference>
<dbReference type="GO" id="GO:0016491">
    <property type="term" value="F:oxidoreductase activity"/>
    <property type="evidence" value="ECO:0007669"/>
    <property type="project" value="UniProtKB-KW"/>
</dbReference>
<dbReference type="SUPFAM" id="SSF51735">
    <property type="entry name" value="NAD(P)-binding Rossmann-fold domains"/>
    <property type="match status" value="1"/>
</dbReference>
<dbReference type="InterPro" id="IPR011032">
    <property type="entry name" value="GroES-like_sf"/>
</dbReference>
<dbReference type="Gene3D" id="3.90.180.10">
    <property type="entry name" value="Medium-chain alcohol dehydrogenases, catalytic domain"/>
    <property type="match status" value="1"/>
</dbReference>
<dbReference type="InterPro" id="IPR020843">
    <property type="entry name" value="ER"/>
</dbReference>
<evidence type="ECO:0000313" key="4">
    <source>
        <dbReference type="EMBL" id="MEG3614137.1"/>
    </source>
</evidence>